<dbReference type="PANTHER" id="PTHR23345">
    <property type="entry name" value="VITELLOGENIN-RELATED"/>
    <property type="match status" value="1"/>
</dbReference>
<proteinExistence type="predicted"/>
<keyword evidence="4" id="KW-0758">Storage protein</keyword>
<dbReference type="InterPro" id="IPR015819">
    <property type="entry name" value="Lipid_transp_b-sht_shell"/>
</dbReference>
<feature type="disulfide bond" evidence="7">
    <location>
        <begin position="222"/>
        <end position="225"/>
    </location>
</feature>
<dbReference type="GO" id="GO:0005319">
    <property type="term" value="F:lipid transporter activity"/>
    <property type="evidence" value="ECO:0007669"/>
    <property type="project" value="InterPro"/>
</dbReference>
<dbReference type="SMART" id="SM00216">
    <property type="entry name" value="VWD"/>
    <property type="match status" value="1"/>
</dbReference>
<organism evidence="10 11">
    <name type="scientific">Trichostrongylus colubriformis</name>
    <name type="common">Black scour worm</name>
    <dbReference type="NCBI Taxonomy" id="6319"/>
    <lineage>
        <taxon>Eukaryota</taxon>
        <taxon>Metazoa</taxon>
        <taxon>Ecdysozoa</taxon>
        <taxon>Nematoda</taxon>
        <taxon>Chromadorea</taxon>
        <taxon>Rhabditida</taxon>
        <taxon>Rhabditina</taxon>
        <taxon>Rhabditomorpha</taxon>
        <taxon>Strongyloidea</taxon>
        <taxon>Trichostrongylidae</taxon>
        <taxon>Trichostrongylus</taxon>
    </lineage>
</organism>
<evidence type="ECO:0000256" key="5">
    <source>
        <dbReference type="ARBA" id="ARBA00023157"/>
    </source>
</evidence>
<dbReference type="PANTHER" id="PTHR23345:SF15">
    <property type="entry name" value="VITELLOGENIN 1-RELATED"/>
    <property type="match status" value="1"/>
</dbReference>
<keyword evidence="6" id="KW-0325">Glycoprotein</keyword>
<dbReference type="InterPro" id="IPR015816">
    <property type="entry name" value="Vitellinogen_b-sht_N"/>
</dbReference>
<reference evidence="10 11" key="1">
    <citation type="submission" date="2019-10" db="EMBL/GenBank/DDBJ databases">
        <title>Assembly and Annotation for the nematode Trichostrongylus colubriformis.</title>
        <authorList>
            <person name="Martin J."/>
        </authorList>
    </citation>
    <scope>NUCLEOTIDE SEQUENCE [LARGE SCALE GENOMIC DNA]</scope>
    <source>
        <strain evidence="10">G859</strain>
        <tissue evidence="10">Whole worm</tissue>
    </source>
</reference>
<dbReference type="InterPro" id="IPR011030">
    <property type="entry name" value="Lipovitellin_superhlx_dom"/>
</dbReference>
<feature type="domain" description="Vitellogenin" evidence="8">
    <location>
        <begin position="24"/>
        <end position="686"/>
    </location>
</feature>
<dbReference type="Gene3D" id="1.25.10.20">
    <property type="entry name" value="Vitellinogen, superhelical"/>
    <property type="match status" value="1"/>
</dbReference>
<keyword evidence="2" id="KW-0964">Secreted</keyword>
<dbReference type="InterPro" id="IPR015255">
    <property type="entry name" value="Vitellinogen_open_b-sht"/>
</dbReference>
<feature type="domain" description="VWFD" evidence="9">
    <location>
        <begin position="1313"/>
        <end position="1481"/>
    </location>
</feature>
<evidence type="ECO:0000256" key="6">
    <source>
        <dbReference type="ARBA" id="ARBA00023180"/>
    </source>
</evidence>
<dbReference type="SUPFAM" id="SSF48431">
    <property type="entry name" value="Lipovitellin-phosvitin complex, superhelical domain"/>
    <property type="match status" value="1"/>
</dbReference>
<keyword evidence="11" id="KW-1185">Reference proteome</keyword>
<evidence type="ECO:0000259" key="9">
    <source>
        <dbReference type="PROSITE" id="PS51233"/>
    </source>
</evidence>
<dbReference type="Gene3D" id="2.30.230.10">
    <property type="entry name" value="Lipovitellin, beta-sheet shell regions, chain A"/>
    <property type="match status" value="1"/>
</dbReference>
<dbReference type="PROSITE" id="PS51211">
    <property type="entry name" value="VITELLOGENIN"/>
    <property type="match status" value="1"/>
</dbReference>
<protein>
    <submittedName>
        <fullName evidence="10">Lipoprotein amino terminal region</fullName>
    </submittedName>
</protein>
<dbReference type="SUPFAM" id="SSF56968">
    <property type="entry name" value="Lipovitellin-phosvitin complex, beta-sheet shell regions"/>
    <property type="match status" value="2"/>
</dbReference>
<dbReference type="PROSITE" id="PS51233">
    <property type="entry name" value="VWFD"/>
    <property type="match status" value="1"/>
</dbReference>
<comment type="caution">
    <text evidence="7">Lacks conserved residue(s) required for the propagation of feature annotation.</text>
</comment>
<evidence type="ECO:0000256" key="7">
    <source>
        <dbReference type="PROSITE-ProRule" id="PRU00557"/>
    </source>
</evidence>
<evidence type="ECO:0000313" key="11">
    <source>
        <dbReference type="Proteomes" id="UP001331761"/>
    </source>
</evidence>
<evidence type="ECO:0000313" key="10">
    <source>
        <dbReference type="EMBL" id="KAK5982851.1"/>
    </source>
</evidence>
<dbReference type="Proteomes" id="UP001331761">
    <property type="component" value="Unassembled WGS sequence"/>
</dbReference>
<evidence type="ECO:0000259" key="8">
    <source>
        <dbReference type="PROSITE" id="PS51211"/>
    </source>
</evidence>
<dbReference type="SMART" id="SM01169">
    <property type="entry name" value="DUF1943"/>
    <property type="match status" value="1"/>
</dbReference>
<evidence type="ECO:0000256" key="3">
    <source>
        <dbReference type="ARBA" id="ARBA00022729"/>
    </source>
</evidence>
<comment type="subcellular location">
    <subcellularLocation>
        <location evidence="1">Secreted</location>
    </subcellularLocation>
</comment>
<dbReference type="GO" id="GO:0005576">
    <property type="term" value="C:extracellular region"/>
    <property type="evidence" value="ECO:0007669"/>
    <property type="project" value="UniProtKB-SubCell"/>
</dbReference>
<keyword evidence="3" id="KW-0732">Signal</keyword>
<dbReference type="InterPro" id="IPR050733">
    <property type="entry name" value="Vitellogenin/Apolipophorin"/>
</dbReference>
<dbReference type="FunFam" id="1.25.10.20:FF:000003">
    <property type="entry name" value="Vitellogenin C"/>
    <property type="match status" value="1"/>
</dbReference>
<keyword evidence="10" id="KW-0449">Lipoprotein</keyword>
<dbReference type="Pfam" id="PF00094">
    <property type="entry name" value="VWD"/>
    <property type="match status" value="1"/>
</dbReference>
<dbReference type="SMART" id="SM00638">
    <property type="entry name" value="LPD_N"/>
    <property type="match status" value="1"/>
</dbReference>
<dbReference type="InterPro" id="IPR001747">
    <property type="entry name" value="Vitellogenin_N"/>
</dbReference>
<accession>A0AAN8FMD4</accession>
<dbReference type="Gene3D" id="2.20.80.10">
    <property type="entry name" value="Lipovitellin-phosvitin complex, chain A, domain 4"/>
    <property type="match status" value="1"/>
</dbReference>
<evidence type="ECO:0000256" key="2">
    <source>
        <dbReference type="ARBA" id="ARBA00022525"/>
    </source>
</evidence>
<comment type="caution">
    <text evidence="10">The sequence shown here is derived from an EMBL/GenBank/DDBJ whole genome shotgun (WGS) entry which is preliminary data.</text>
</comment>
<gene>
    <name evidence="10" type="ORF">GCK32_005116</name>
</gene>
<evidence type="ECO:0000256" key="4">
    <source>
        <dbReference type="ARBA" id="ARBA00022761"/>
    </source>
</evidence>
<name>A0AAN8FMD4_TRICO</name>
<sequence length="1622" mass="192811">MRFALLALVGVALAVHQTVDLLPLKPRKEYVFRFEGDVHSGIPLPSDTTVSRIHAMVHVQIPDDRNAIMKLKDVRFATGEDDRKELYKRFEDLKERTISKEHIELLEMPVRFAYKNGMVSDLNFADKEETWSANMKRSVVNMLQLNMKKMGLVDESKLDRYEVDRDNEYFTVTERTIEGDCEVAYTVLKKRDFVTEVTKSVNFDKCTHRPEAKYNFRYLSECPECKEKDILEPTTVYTYLIEKDGLKYVEVRSVYTITVANQPVTKTEIRTRLTLEDVKEIRHEFEWISGINGKKETLIYDNEVEKQIERFFMYGDDIEVLPYEPVKDKIETIRTIMDEMKELKENKHETTHLLSRLVSVLRMLTMEELSTVHSEIYMNVDERLKSMLEHSLAVAGTKNTITHLVRHMEMAHFKTHRIVHLLKIIQETPYPSPQIVDELLHFAKTEKVEGSPVIRQTIWLTLGSVMRGVVGRTMDKTLLREDFRELKRRYVEIIMKEYEKVDTIYEKVLLLKSLANAGIDLSVYELEKIILNKSEELPVRMEAIDALRVLRDTMPRKIQSVLMPVYKSRAQEPELRMAALVRIMHTLPRQPVIAQIISTMEREPNQQVAAFTYDLLNSFAKSTHICYKKLASEILPLLTMTRYERGERIFTSTYKHLPMFKEEIMTGANMDFATIFGKNTVWPKELMVKLDTVFSGMWNKYLFQFGITQQNIEKILNMLSDKLMRMEKTTNTVVRGRRIRESLNLLKDIAKKLGIRPRVVDDRTPYAMIYIRHKDMDYAVLPIDEKIIDELLEKFIRDGRLEKREIERLFSREREFQLHGFTFLHEIIRKLPTTLGLPLILKCKLPTAVSAEGEYTMEMVPNGIRFHLNTVPTVATTNVMEMRLWNPLFEQGVELMRSLETLLPIDVDMEFTYRNGFEIRKTINIPTEEKTLVRFTSRPMTFFRILSGKKSFGETELRTIVHPRWRQLNTDKEKMFNIWGLKTVVRGNWPRSWNMRDILLGEYDWEFVVIPTREAPKKIRVIMNSEKIKEVRLDKIDFSNLFVKELEIEDKEFENFEERERHDRFHRNVRDIEKRDGYRHRMLVKIEAVDSMVEHYGTVEITTVCDEELRYCRNTVEGKRSPIADERRDWKFMMNMQFVLPKMPKTLMELKEQIHREIQGLVEMKWGAEEMNELKMKIQLEQGKEQKKWLKLVDKKREGLTEYDLLLKAARLNQLKVVVDYELTPRMRTLFELIYNYMKGYTFWNHKVTRLNGEHNRFFLKLRVDPVTRSLINVMLETPYERMEVVDMNVPQLYLPTIAKRTLRDLRYEVNKPVCEVKSTKVRTFDDVVFRAPLTNCYSVIAKDCSEEPRFVVMVKKLEKDSDMKKLKIINEREQVITVEMVDGRLKVKIDKELIDREELEKYNIELIEDNMVRVKLNDVMVHFDGYTVKVYMGKHMIERQCGLCGHFDEEKDNEFYTPKNEYTDDIMEFHKSYILKDECDVEKDFLHEKHYRMERREESEEDEEDWLDFYEDLSVRKGKKHAYKYWSEENKEDRDEEMLEKTHVMEFSHRLCFSLEPVRVCRKNEKMDEVMDKKVRFTCLPRASNEARQLLRKVRNEILDLKHYPISFVETVQVPRTCTVY</sequence>
<keyword evidence="5 7" id="KW-1015">Disulfide bond</keyword>
<dbReference type="GO" id="GO:0045735">
    <property type="term" value="F:nutrient reservoir activity"/>
    <property type="evidence" value="ECO:0007669"/>
    <property type="project" value="UniProtKB-KW"/>
</dbReference>
<dbReference type="Pfam" id="PF09172">
    <property type="entry name" value="Vit_open_b-sht"/>
    <property type="match status" value="1"/>
</dbReference>
<dbReference type="EMBL" id="WIXE01004641">
    <property type="protein sequence ID" value="KAK5982851.1"/>
    <property type="molecule type" value="Genomic_DNA"/>
</dbReference>
<evidence type="ECO:0000256" key="1">
    <source>
        <dbReference type="ARBA" id="ARBA00004613"/>
    </source>
</evidence>
<dbReference type="InterPro" id="IPR001846">
    <property type="entry name" value="VWF_type-D"/>
</dbReference>
<dbReference type="Pfam" id="PF01347">
    <property type="entry name" value="Vitellogenin_N"/>
    <property type="match status" value="1"/>
</dbReference>